<dbReference type="STRING" id="1656094.BFC18_17130"/>
<dbReference type="SUPFAM" id="SSF53720">
    <property type="entry name" value="ALDH-like"/>
    <property type="match status" value="1"/>
</dbReference>
<dbReference type="Proteomes" id="UP000175691">
    <property type="component" value="Unassembled WGS sequence"/>
</dbReference>
<dbReference type="InterPro" id="IPR016162">
    <property type="entry name" value="Ald_DH_N"/>
</dbReference>
<name>A0A1E7Z8B5_9ALTE</name>
<accession>A0A1E7Z8B5</accession>
<dbReference type="InterPro" id="IPR012394">
    <property type="entry name" value="Aldehyde_DH_NAD(P)"/>
</dbReference>
<evidence type="ECO:0000256" key="3">
    <source>
        <dbReference type="ARBA" id="ARBA00023027"/>
    </source>
</evidence>
<dbReference type="FunFam" id="3.40.605.10:FF:000004">
    <property type="entry name" value="Aldehyde dehydrogenase"/>
    <property type="match status" value="1"/>
</dbReference>
<dbReference type="InterPro" id="IPR016161">
    <property type="entry name" value="Ald_DH/histidinol_DH"/>
</dbReference>
<dbReference type="InterPro" id="IPR015590">
    <property type="entry name" value="Aldehyde_DH_dom"/>
</dbReference>
<feature type="domain" description="Aldehyde dehydrogenase" evidence="8">
    <location>
        <begin position="14"/>
        <end position="438"/>
    </location>
</feature>
<dbReference type="GO" id="GO:0006081">
    <property type="term" value="P:aldehyde metabolic process"/>
    <property type="evidence" value="ECO:0007669"/>
    <property type="project" value="InterPro"/>
</dbReference>
<reference evidence="9 10" key="1">
    <citation type="submission" date="2016-08" db="EMBL/GenBank/DDBJ databases">
        <authorList>
            <person name="Seilhamer J.J."/>
        </authorList>
    </citation>
    <scope>NUCLEOTIDE SEQUENCE [LARGE SCALE GENOMIC DNA]</scope>
    <source>
        <strain evidence="9 10">KCTC 42603</strain>
    </source>
</reference>
<evidence type="ECO:0000256" key="6">
    <source>
        <dbReference type="PROSITE-ProRule" id="PRU10007"/>
    </source>
</evidence>
<dbReference type="RefSeq" id="WP_070126581.1">
    <property type="nucleotide sequence ID" value="NZ_MDHN01000037.1"/>
</dbReference>
<keyword evidence="2 4" id="KW-0560">Oxidoreductase</keyword>
<dbReference type="Gene3D" id="3.40.309.10">
    <property type="entry name" value="Aldehyde Dehydrogenase, Chain A, domain 2"/>
    <property type="match status" value="1"/>
</dbReference>
<evidence type="ECO:0000313" key="10">
    <source>
        <dbReference type="Proteomes" id="UP000175691"/>
    </source>
</evidence>
<comment type="caution">
    <text evidence="9">The sequence shown here is derived from an EMBL/GenBank/DDBJ whole genome shotgun (WGS) entry which is preliminary data.</text>
</comment>
<dbReference type="Gene3D" id="3.40.605.10">
    <property type="entry name" value="Aldehyde Dehydrogenase, Chain A, domain 1"/>
    <property type="match status" value="1"/>
</dbReference>
<keyword evidence="10" id="KW-1185">Reference proteome</keyword>
<feature type="active site" evidence="5">
    <location>
        <position position="254"/>
    </location>
</feature>
<organism evidence="9 10">
    <name type="scientific">Alteromonas confluentis</name>
    <dbReference type="NCBI Taxonomy" id="1656094"/>
    <lineage>
        <taxon>Bacteria</taxon>
        <taxon>Pseudomonadati</taxon>
        <taxon>Pseudomonadota</taxon>
        <taxon>Gammaproteobacteria</taxon>
        <taxon>Alteromonadales</taxon>
        <taxon>Alteromonadaceae</taxon>
        <taxon>Alteromonas/Salinimonas group</taxon>
        <taxon>Alteromonas</taxon>
    </lineage>
</organism>
<dbReference type="InterPro" id="IPR029510">
    <property type="entry name" value="Ald_DH_CS_GLU"/>
</dbReference>
<dbReference type="FunFam" id="3.40.309.10:FF:000003">
    <property type="entry name" value="Aldehyde dehydrogenase"/>
    <property type="match status" value="1"/>
</dbReference>
<gene>
    <name evidence="9" type="ORF">BFC18_17130</name>
</gene>
<evidence type="ECO:0000256" key="4">
    <source>
        <dbReference type="PIRNR" id="PIRNR036492"/>
    </source>
</evidence>
<dbReference type="PANTHER" id="PTHR43570:SF16">
    <property type="entry name" value="ALDEHYDE DEHYDROGENASE TYPE III, ISOFORM Q"/>
    <property type="match status" value="1"/>
</dbReference>
<dbReference type="PANTHER" id="PTHR43570">
    <property type="entry name" value="ALDEHYDE DEHYDROGENASE"/>
    <property type="match status" value="1"/>
</dbReference>
<dbReference type="PIRSF" id="PIRSF036492">
    <property type="entry name" value="ALDH"/>
    <property type="match status" value="1"/>
</dbReference>
<evidence type="ECO:0000256" key="7">
    <source>
        <dbReference type="RuleBase" id="RU003345"/>
    </source>
</evidence>
<protein>
    <recommendedName>
        <fullName evidence="4">Aldehyde dehydrogenase</fullName>
    </recommendedName>
</protein>
<dbReference type="GO" id="GO:0004029">
    <property type="term" value="F:aldehyde dehydrogenase (NAD+) activity"/>
    <property type="evidence" value="ECO:0007669"/>
    <property type="project" value="TreeGrafter"/>
</dbReference>
<dbReference type="PROSITE" id="PS00687">
    <property type="entry name" value="ALDEHYDE_DEHYDR_GLU"/>
    <property type="match status" value="1"/>
</dbReference>
<keyword evidence="3" id="KW-0520">NAD</keyword>
<dbReference type="GO" id="GO:0005737">
    <property type="term" value="C:cytoplasm"/>
    <property type="evidence" value="ECO:0007669"/>
    <property type="project" value="TreeGrafter"/>
</dbReference>
<dbReference type="AlphaFoldDB" id="A0A1E7Z8B5"/>
<dbReference type="OrthoDB" id="9812625at2"/>
<proteinExistence type="inferred from homology"/>
<dbReference type="Pfam" id="PF00171">
    <property type="entry name" value="Aldedh"/>
    <property type="match status" value="1"/>
</dbReference>
<comment type="similarity">
    <text evidence="1 4 7">Belongs to the aldehyde dehydrogenase family.</text>
</comment>
<dbReference type="InterPro" id="IPR016163">
    <property type="entry name" value="Ald_DH_C"/>
</dbReference>
<evidence type="ECO:0000256" key="2">
    <source>
        <dbReference type="ARBA" id="ARBA00023002"/>
    </source>
</evidence>
<evidence type="ECO:0000256" key="5">
    <source>
        <dbReference type="PIRSR" id="PIRSR036492-1"/>
    </source>
</evidence>
<evidence type="ECO:0000259" key="8">
    <source>
        <dbReference type="Pfam" id="PF00171"/>
    </source>
</evidence>
<dbReference type="EMBL" id="MDHN01000037">
    <property type="protein sequence ID" value="OFC69783.1"/>
    <property type="molecule type" value="Genomic_DNA"/>
</dbReference>
<evidence type="ECO:0000256" key="1">
    <source>
        <dbReference type="ARBA" id="ARBA00009986"/>
    </source>
</evidence>
<feature type="active site" evidence="5 6">
    <location>
        <position position="220"/>
    </location>
</feature>
<evidence type="ECO:0000313" key="9">
    <source>
        <dbReference type="EMBL" id="OFC69783.1"/>
    </source>
</evidence>
<dbReference type="CDD" id="cd07087">
    <property type="entry name" value="ALDH_F3-13-14_CALDH-like"/>
    <property type="match status" value="1"/>
</dbReference>
<sequence>MTKSNDDRLPDPGIENAYSQLNRAFRNGKTRDPGWRKQQLQQLEKLLRENESAILEALKADLGKSETEAWTSEIGYLLADIKHTLRHLQSWAELRPVSTPIAAQPGRSYLLPEPLGTVLIIGAWNYPLQLVLAPFIAALAAGNCAVLKPSEMAPACSALLAELIPQYMDEQAVAVVEGGKEVSQALLALKWDHIFYTGGEVVGKIVMSAAAQYLTPVTLELGGKSPCLVDEQSDIAIAARRIVWGKWMNCGQTCIAPDYVLVASSVADELVVALRQEIENQYGKTPINSIDYGRIVNASHFQRLSKLLDEMQIVAGGETDETRLKIAPTIVLNPSYDSDLMQQEIFGPILPVLTVEDMAEACDIVVTRPKPLALYLFTQNDKTEASVLAKTSAGSVCVNDTMMFMANQKLPFGGVGTSGMGRYHGQYGFDTFSHLKSVMHRSTKMDVKVRYAPYSSWKLWLLKKLL</sequence>